<organism evidence="8">
    <name type="scientific">Caligus rogercresseyi</name>
    <name type="common">Sea louse</name>
    <dbReference type="NCBI Taxonomy" id="217165"/>
    <lineage>
        <taxon>Eukaryota</taxon>
        <taxon>Metazoa</taxon>
        <taxon>Ecdysozoa</taxon>
        <taxon>Arthropoda</taxon>
        <taxon>Crustacea</taxon>
        <taxon>Multicrustacea</taxon>
        <taxon>Hexanauplia</taxon>
        <taxon>Copepoda</taxon>
        <taxon>Siphonostomatoida</taxon>
        <taxon>Caligidae</taxon>
        <taxon>Caligus</taxon>
    </lineage>
</organism>
<feature type="active site" evidence="6">
    <location>
        <position position="11"/>
    </location>
</feature>
<sequence length="173" mass="20450">MYHECQSRQLCALHALNNLFQRGRTFSQRDLDEICLRLSPQSWLNPHRSPLGWGNYDVNVVLAALRDKGHEALWFDKRKDVSHLNLESVFGFILNVPNNLSYLPLFSQRHWIALRKSEEDRKFYNLDSHLKKPELIGEDEDMLKFLRNEMSKSNNELILVMKPSLSKEHMWNS</sequence>
<dbReference type="PANTHER" id="PTHR13291">
    <property type="entry name" value="JOSEPHIN 1, 2"/>
    <property type="match status" value="1"/>
</dbReference>
<dbReference type="PANTHER" id="PTHR13291:SF0">
    <property type="entry name" value="JOSEPHIN-LIKE PROTEIN"/>
    <property type="match status" value="1"/>
</dbReference>
<evidence type="ECO:0000256" key="4">
    <source>
        <dbReference type="ARBA" id="ARBA00022786"/>
    </source>
</evidence>
<dbReference type="EMBL" id="BT076339">
    <property type="protein sequence ID" value="ACO10763.1"/>
    <property type="molecule type" value="mRNA"/>
</dbReference>
<feature type="active site" evidence="6">
    <location>
        <position position="110"/>
    </location>
</feature>
<evidence type="ECO:0000256" key="3">
    <source>
        <dbReference type="ARBA" id="ARBA00022670"/>
    </source>
</evidence>
<name>C1BP10_CALRO</name>
<evidence type="ECO:0000256" key="2">
    <source>
        <dbReference type="ARBA" id="ARBA00012759"/>
    </source>
</evidence>
<evidence type="ECO:0000256" key="1">
    <source>
        <dbReference type="ARBA" id="ARBA00000707"/>
    </source>
</evidence>
<feature type="active site" evidence="6">
    <location>
        <position position="127"/>
    </location>
</feature>
<keyword evidence="4" id="KW-0833">Ubl conjugation pathway</keyword>
<protein>
    <recommendedName>
        <fullName evidence="2">ubiquitinyl hydrolase 1</fullName>
        <ecNumber evidence="2">3.4.19.12</ecNumber>
    </recommendedName>
</protein>
<evidence type="ECO:0000313" key="8">
    <source>
        <dbReference type="EMBL" id="ACO10763.1"/>
    </source>
</evidence>
<dbReference type="GO" id="GO:0016579">
    <property type="term" value="P:protein deubiquitination"/>
    <property type="evidence" value="ECO:0007669"/>
    <property type="project" value="InterPro"/>
</dbReference>
<dbReference type="GO" id="GO:0006508">
    <property type="term" value="P:proteolysis"/>
    <property type="evidence" value="ECO:0007669"/>
    <property type="project" value="UniProtKB-KW"/>
</dbReference>
<evidence type="ECO:0000259" key="7">
    <source>
        <dbReference type="PROSITE" id="PS50957"/>
    </source>
</evidence>
<reference evidence="8" key="1">
    <citation type="submission" date="2009-03" db="EMBL/GenBank/DDBJ databases">
        <title>Caligus rogercresseyi ESTs and full-length cDNAs.</title>
        <authorList>
            <person name="Yasuike M."/>
            <person name="von Schalburg K."/>
            <person name="Cooper G."/>
            <person name="Leong J."/>
            <person name="Jones S.R.M."/>
            <person name="Koop B.F."/>
        </authorList>
    </citation>
    <scope>NUCLEOTIDE SEQUENCE</scope>
    <source>
        <tissue evidence="8">Whole tissue</tissue>
    </source>
</reference>
<dbReference type="InterPro" id="IPR006155">
    <property type="entry name" value="Josephin"/>
</dbReference>
<comment type="catalytic activity">
    <reaction evidence="1">
        <text>Thiol-dependent hydrolysis of ester, thioester, amide, peptide and isopeptide bonds formed by the C-terminal Gly of ubiquitin (a 76-residue protein attached to proteins as an intracellular targeting signal).</text>
        <dbReference type="EC" id="3.4.19.12"/>
    </reaction>
</comment>
<dbReference type="AlphaFoldDB" id="C1BP10"/>
<dbReference type="EC" id="3.4.19.12" evidence="2"/>
<keyword evidence="3" id="KW-0645">Protease</keyword>
<dbReference type="InterPro" id="IPR040053">
    <property type="entry name" value="JOSD1/2"/>
</dbReference>
<dbReference type="PROSITE" id="PS50957">
    <property type="entry name" value="JOSEPHIN"/>
    <property type="match status" value="1"/>
</dbReference>
<evidence type="ECO:0000256" key="5">
    <source>
        <dbReference type="ARBA" id="ARBA00022801"/>
    </source>
</evidence>
<gene>
    <name evidence="8" type="primary">JOSL</name>
</gene>
<proteinExistence type="evidence at transcript level"/>
<dbReference type="GO" id="GO:0004843">
    <property type="term" value="F:cysteine-type deubiquitinase activity"/>
    <property type="evidence" value="ECO:0007669"/>
    <property type="project" value="UniProtKB-EC"/>
</dbReference>
<keyword evidence="5 6" id="KW-0378">Hydrolase</keyword>
<feature type="domain" description="Josephin" evidence="7">
    <location>
        <begin position="1"/>
        <end position="173"/>
    </location>
</feature>
<dbReference type="SMART" id="SM01246">
    <property type="entry name" value="Josephin"/>
    <property type="match status" value="1"/>
</dbReference>
<accession>C1BP10</accession>
<evidence type="ECO:0000256" key="6">
    <source>
        <dbReference type="PROSITE-ProRule" id="PRU00331"/>
    </source>
</evidence>
<dbReference type="Pfam" id="PF02099">
    <property type="entry name" value="Josephin"/>
    <property type="match status" value="1"/>
</dbReference>
<dbReference type="Gene3D" id="3.90.70.40">
    <property type="match status" value="1"/>
</dbReference>